<dbReference type="VEuPathDB" id="VectorBase:LLOJ001568"/>
<organism evidence="10 11">
    <name type="scientific">Lutzomyia longipalpis</name>
    <name type="common">Sand fly</name>
    <dbReference type="NCBI Taxonomy" id="7200"/>
    <lineage>
        <taxon>Eukaryota</taxon>
        <taxon>Metazoa</taxon>
        <taxon>Ecdysozoa</taxon>
        <taxon>Arthropoda</taxon>
        <taxon>Hexapoda</taxon>
        <taxon>Insecta</taxon>
        <taxon>Pterygota</taxon>
        <taxon>Neoptera</taxon>
        <taxon>Endopterygota</taxon>
        <taxon>Diptera</taxon>
        <taxon>Nematocera</taxon>
        <taxon>Psychodoidea</taxon>
        <taxon>Psychodidae</taxon>
        <taxon>Lutzomyia</taxon>
        <taxon>Lutzomyia</taxon>
    </lineage>
</organism>
<protein>
    <recommendedName>
        <fullName evidence="4">Medium-chain acyl-CoA ligase ACSF2, mitochondrial</fullName>
    </recommendedName>
</protein>
<comment type="catalytic activity">
    <reaction evidence="5">
        <text>octanoate + ATP + CoA = octanoyl-CoA + AMP + diphosphate</text>
        <dbReference type="Rhea" id="RHEA:33631"/>
        <dbReference type="ChEBI" id="CHEBI:25646"/>
        <dbReference type="ChEBI" id="CHEBI:30616"/>
        <dbReference type="ChEBI" id="CHEBI:33019"/>
        <dbReference type="ChEBI" id="CHEBI:57287"/>
        <dbReference type="ChEBI" id="CHEBI:57386"/>
        <dbReference type="ChEBI" id="CHEBI:456215"/>
    </reaction>
</comment>
<dbReference type="Gene3D" id="2.30.38.10">
    <property type="entry name" value="Luciferase, Domain 3"/>
    <property type="match status" value="2"/>
</dbReference>
<dbReference type="Proteomes" id="UP000092461">
    <property type="component" value="Unassembled WGS sequence"/>
</dbReference>
<evidence type="ECO:0000256" key="6">
    <source>
        <dbReference type="ARBA" id="ARBA00048277"/>
    </source>
</evidence>
<dbReference type="Gene3D" id="3.30.300.30">
    <property type="match status" value="2"/>
</dbReference>
<evidence type="ECO:0000256" key="4">
    <source>
        <dbReference type="ARBA" id="ARBA00039638"/>
    </source>
</evidence>
<dbReference type="Pfam" id="PF13193">
    <property type="entry name" value="AMP-binding_C"/>
    <property type="match status" value="2"/>
</dbReference>
<reference evidence="9" key="2">
    <citation type="journal article" date="2020" name="BMC">
        <title>Leishmania infection induces a limited differential gene expression in the sand fly midgut.</title>
        <authorList>
            <person name="Coutinho-Abreu I.V."/>
            <person name="Serafim T.D."/>
            <person name="Meneses C."/>
            <person name="Kamhawi S."/>
            <person name="Oliveira F."/>
            <person name="Valenzuela J.G."/>
        </authorList>
    </citation>
    <scope>NUCLEOTIDE SEQUENCE</scope>
    <source>
        <strain evidence="9">Jacobina</strain>
        <tissue evidence="9">Midgut</tissue>
    </source>
</reference>
<dbReference type="SUPFAM" id="SSF56801">
    <property type="entry name" value="Acetyl-CoA synthetase-like"/>
    <property type="match status" value="2"/>
</dbReference>
<dbReference type="PANTHER" id="PTHR43201:SF5">
    <property type="entry name" value="MEDIUM-CHAIN ACYL-COA LIGASE ACSF2, MITOCHONDRIAL"/>
    <property type="match status" value="1"/>
</dbReference>
<proteinExistence type="inferred from homology"/>
<keyword evidence="2" id="KW-0436">Ligase</keyword>
<dbReference type="Pfam" id="PF00501">
    <property type="entry name" value="AMP-binding"/>
    <property type="match status" value="2"/>
</dbReference>
<dbReference type="EnsemblMetazoa" id="LLOJ001568-RA">
    <property type="protein sequence ID" value="LLOJ001568-PA"/>
    <property type="gene ID" value="LLOJ001568"/>
</dbReference>
<dbReference type="VEuPathDB" id="VectorBase:LLONM1_008964"/>
<dbReference type="GO" id="GO:0006631">
    <property type="term" value="P:fatty acid metabolic process"/>
    <property type="evidence" value="ECO:0007669"/>
    <property type="project" value="TreeGrafter"/>
</dbReference>
<dbReference type="EMBL" id="AJWK01005381">
    <property type="status" value="NOT_ANNOTATED_CDS"/>
    <property type="molecule type" value="Genomic_DNA"/>
</dbReference>
<dbReference type="InterPro" id="IPR025110">
    <property type="entry name" value="AMP-bd_C"/>
</dbReference>
<comment type="function">
    <text evidence="3">Acyl-CoA synthases catalyze the initial reaction in fatty acid metabolism, by forming a thioester with CoA. Has some preference toward medium-chain substrates. Plays a role in adipocyte differentiation.</text>
</comment>
<keyword evidence="11" id="KW-1185">Reference proteome</keyword>
<sequence>MNLLRLPYRVVFAIAVRLSLTPEPARALLPSRHTHTLATIYSWNTNRVKMGVKKTKSVLENGENSELSYFHSVGKNPLVYRTIGQQLKLSAQSNAEREAFVFVEENKRFTYEQLLSEADRLAAGFQCLGLNKGDRVGILMPNVSAWPITMFAAARAGLISVSLNPTYTPQEIQDCLNKVSAKALVASEKFGSKIYYEQLLEILPELSSCNSKKVQSKRLPFLSTIIIDSEKDYPGSLRLSDVMSLPTIHQINSIEEQQVDISSDSGCNIQMTSGFTGPPKAVLHKHLTLINIPSHMQKIKINSTTTCIPLPFCHIYALLSIMGCLCNNATIVVPNFIYDPEKTLHAIWKENCRIIFAMPKLFMDLISKQRKLKLDIKDLIGITAGTQCTQELLIQIKKELGLRTLMVHLGMTEYGISFGFHPKDKYEDKFETVGCLLDHLEAKVIDNKGKLVPFGTPGELCIRGYSTMMGYWGDEEQTRNILGSDGWLKTGDYFILEPNGYGKIIGRISDIITKGSEKIFPKEIESLLGTFPAIEEVYVVGVPDEQWGEELCAFIRLREGHDSLSSEEIYEFCKGKIQSIKIPRYVRLVDDFPKTLSGKKTKSVLESGENSELSYFHSVGKNPLVYRTIGQQLKLSAQSNAEREAFVFLEENKRFTYEQLLSEADRLAAGFQCLGLNKGDRVGILMPNVSAWPITMFAAARAGLISVSLNPTYTPQEIQDCLNKVSAKALVASEKFGSKIYYEQLLEILPELSSCSSRRFKAKDYLFFQPLSLIQGKTIRKGTLPLSDVMSLPTIQQINSIEDQQDDISPESGCIILFTSGFTGSPKAVLLSHNCVINNALPTKIVEVSKSRVCMPLAFCHFYALVTTMGAFCNDATVIVPNYIFDSEKTFNAIDKEKCTIIFGVPNLFMGLMYTQKKLKFDFSNLIGITAGANCSPEAFYKIKKELGLKKLKIAMGMTESGISFASLPDDKEENIIDTVGYLYSHLEAKVIDNYGKLVPFGTPGELCIRGPLTMKGYWGDEEQTRKILGSDGWLKTGDYFILEPNGYGKIIGRISDIITKGSEKIFPKEIESLLGTFPAIEEVYVVGVPDEHWGEELCAFIRLREGHHSLSSEDIYEFCKGKIPSLKIPRYVRLVDDFPKTVSGKIKTIELKKKFKC</sequence>
<feature type="domain" description="AMP-dependent synthetase/ligase" evidence="7">
    <location>
        <begin position="636"/>
        <end position="1019"/>
    </location>
</feature>
<evidence type="ECO:0000259" key="8">
    <source>
        <dbReference type="Pfam" id="PF13193"/>
    </source>
</evidence>
<evidence type="ECO:0000313" key="9">
    <source>
        <dbReference type="EMBL" id="MBC1169127.1"/>
    </source>
</evidence>
<dbReference type="EMBL" id="GITU01000424">
    <property type="protein sequence ID" value="MBC1169127.1"/>
    <property type="molecule type" value="Transcribed_RNA"/>
</dbReference>
<evidence type="ECO:0000313" key="10">
    <source>
        <dbReference type="EnsemblMetazoa" id="LLOJ001568-PA"/>
    </source>
</evidence>
<comment type="similarity">
    <text evidence="1">Belongs to the ATP-dependent AMP-binding enzyme family.</text>
</comment>
<feature type="domain" description="AMP-binding enzyme C-terminal" evidence="8">
    <location>
        <begin position="523"/>
        <end position="599"/>
    </location>
</feature>
<dbReference type="PANTHER" id="PTHR43201">
    <property type="entry name" value="ACYL-COA SYNTHETASE"/>
    <property type="match status" value="1"/>
</dbReference>
<dbReference type="InterPro" id="IPR000873">
    <property type="entry name" value="AMP-dep_synth/lig_dom"/>
</dbReference>
<evidence type="ECO:0000259" key="7">
    <source>
        <dbReference type="Pfam" id="PF00501"/>
    </source>
</evidence>
<dbReference type="InterPro" id="IPR045851">
    <property type="entry name" value="AMP-bd_C_sf"/>
</dbReference>
<accession>A0A1B0GHN9</accession>
<dbReference type="FunFam" id="3.40.50.12780:FF:000003">
    <property type="entry name" value="Long-chain-fatty-acid--CoA ligase FadD"/>
    <property type="match status" value="2"/>
</dbReference>
<dbReference type="GO" id="GO:0031956">
    <property type="term" value="F:medium-chain fatty acid-CoA ligase activity"/>
    <property type="evidence" value="ECO:0007669"/>
    <property type="project" value="UniProtKB-EC"/>
</dbReference>
<dbReference type="AlphaFoldDB" id="A0A1B0GHN9"/>
<evidence type="ECO:0000313" key="11">
    <source>
        <dbReference type="Proteomes" id="UP000092461"/>
    </source>
</evidence>
<evidence type="ECO:0000256" key="5">
    <source>
        <dbReference type="ARBA" id="ARBA00047319"/>
    </source>
</evidence>
<reference evidence="11" key="1">
    <citation type="submission" date="2012-05" db="EMBL/GenBank/DDBJ databases">
        <title>Whole Genome Assembly of Lutzomyia longipalpis.</title>
        <authorList>
            <person name="Richards S."/>
            <person name="Qu C."/>
            <person name="Dillon R."/>
            <person name="Worley K."/>
            <person name="Scherer S."/>
            <person name="Batterton M."/>
            <person name="Taylor A."/>
            <person name="Hawes A."/>
            <person name="Hernandez B."/>
            <person name="Kovar C."/>
            <person name="Mandapat C."/>
            <person name="Pham C."/>
            <person name="Qu C."/>
            <person name="Jing C."/>
            <person name="Bess C."/>
            <person name="Bandaranaike D."/>
            <person name="Ngo D."/>
            <person name="Ongeri F."/>
            <person name="Arias F."/>
            <person name="Lara F."/>
            <person name="Weissenberger G."/>
            <person name="Kamau G."/>
            <person name="Han H."/>
            <person name="Shen H."/>
            <person name="Dinh H."/>
            <person name="Khalil I."/>
            <person name="Jones J."/>
            <person name="Shafer J."/>
            <person name="Jayaseelan J."/>
            <person name="Quiroz J."/>
            <person name="Blankenburg K."/>
            <person name="Nguyen L."/>
            <person name="Jackson L."/>
            <person name="Francisco L."/>
            <person name="Tang L.-Y."/>
            <person name="Pu L.-L."/>
            <person name="Perales L."/>
            <person name="Lorensuhewa L."/>
            <person name="Munidasa M."/>
            <person name="Coyle M."/>
            <person name="Taylor M."/>
            <person name="Puazo M."/>
            <person name="Firestine M."/>
            <person name="Scheel M."/>
            <person name="Javaid M."/>
            <person name="Wang M."/>
            <person name="Li M."/>
            <person name="Tabassum N."/>
            <person name="Saada N."/>
            <person name="Osuji N."/>
            <person name="Aqrawi P."/>
            <person name="Fu Q."/>
            <person name="Thornton R."/>
            <person name="Raj R."/>
            <person name="Goodspeed R."/>
            <person name="Mata R."/>
            <person name="Najjar R."/>
            <person name="Gubbala S."/>
            <person name="Lee S."/>
            <person name="Denson S."/>
            <person name="Patil S."/>
            <person name="Macmil S."/>
            <person name="Qi S."/>
            <person name="Matskevitch T."/>
            <person name="Palculict T."/>
            <person name="Mathew T."/>
            <person name="Vee V."/>
            <person name="Velamala V."/>
            <person name="Korchina V."/>
            <person name="Cai W."/>
            <person name="Liu W."/>
            <person name="Dai W."/>
            <person name="Zou X."/>
            <person name="Zhu Y."/>
            <person name="Zhang Y."/>
            <person name="Wu Y.-Q."/>
            <person name="Xin Y."/>
            <person name="Nazarath L."/>
            <person name="Kovar C."/>
            <person name="Han Y."/>
            <person name="Muzny D."/>
            <person name="Gibbs R."/>
        </authorList>
    </citation>
    <scope>NUCLEOTIDE SEQUENCE [LARGE SCALE GENOMIC DNA]</scope>
    <source>
        <strain evidence="11">Jacobina</strain>
    </source>
</reference>
<evidence type="ECO:0000256" key="1">
    <source>
        <dbReference type="ARBA" id="ARBA00006432"/>
    </source>
</evidence>
<evidence type="ECO:0000256" key="2">
    <source>
        <dbReference type="ARBA" id="ARBA00022598"/>
    </source>
</evidence>
<name>A0A1B0GHN9_LUTLO</name>
<reference evidence="10" key="3">
    <citation type="submission" date="2020-05" db="UniProtKB">
        <authorList>
            <consortium name="EnsemblMetazoa"/>
        </authorList>
    </citation>
    <scope>IDENTIFICATION</scope>
    <source>
        <strain evidence="10">Jacobina</strain>
    </source>
</reference>
<feature type="domain" description="AMP-binding enzyme C-terminal" evidence="8">
    <location>
        <begin position="1070"/>
        <end position="1146"/>
    </location>
</feature>
<dbReference type="Gene3D" id="3.40.50.980">
    <property type="match status" value="4"/>
</dbReference>
<evidence type="ECO:0000256" key="3">
    <source>
        <dbReference type="ARBA" id="ARBA00037247"/>
    </source>
</evidence>
<feature type="domain" description="AMP-dependent synthetase/ligase" evidence="7">
    <location>
        <begin position="90"/>
        <end position="472"/>
    </location>
</feature>
<comment type="catalytic activity">
    <reaction evidence="6">
        <text>a medium-chain fatty acid + ATP + CoA = a medium-chain fatty acyl-CoA + AMP + diphosphate</text>
        <dbReference type="Rhea" id="RHEA:48340"/>
        <dbReference type="ChEBI" id="CHEBI:30616"/>
        <dbReference type="ChEBI" id="CHEBI:33019"/>
        <dbReference type="ChEBI" id="CHEBI:57287"/>
        <dbReference type="ChEBI" id="CHEBI:59558"/>
        <dbReference type="ChEBI" id="CHEBI:90546"/>
        <dbReference type="ChEBI" id="CHEBI:456215"/>
        <dbReference type="EC" id="6.2.1.2"/>
    </reaction>
</comment>